<dbReference type="AlphaFoldDB" id="A0A346Y226"/>
<dbReference type="InterPro" id="IPR005765">
    <property type="entry name" value="UPRT"/>
</dbReference>
<reference evidence="15 16" key="1">
    <citation type="submission" date="2018-09" db="EMBL/GenBank/DDBJ databases">
        <title>Complete genome sequence of Euzebya sp. DY32-46 isolated from seawater of Pacific Ocean.</title>
        <authorList>
            <person name="Xu L."/>
            <person name="Wu Y.-H."/>
            <person name="Xu X.-W."/>
        </authorList>
    </citation>
    <scope>NUCLEOTIDE SEQUENCE [LARGE SCALE GENOMIC DNA]</scope>
    <source>
        <strain evidence="15 16">DY32-46</strain>
    </source>
</reference>
<dbReference type="GO" id="GO:0004845">
    <property type="term" value="F:uracil phosphoribosyltransferase activity"/>
    <property type="evidence" value="ECO:0007669"/>
    <property type="project" value="UniProtKB-UniRule"/>
</dbReference>
<feature type="domain" description="Phosphoribosyltransferase" evidence="14">
    <location>
        <begin position="3"/>
        <end position="203"/>
    </location>
</feature>
<dbReference type="InterPro" id="IPR029057">
    <property type="entry name" value="PRTase-like"/>
</dbReference>
<accession>A0A346Y226</accession>
<evidence type="ECO:0000256" key="12">
    <source>
        <dbReference type="ARBA" id="ARBA00072146"/>
    </source>
</evidence>
<dbReference type="EMBL" id="CP031165">
    <property type="protein sequence ID" value="AXV08523.1"/>
    <property type="molecule type" value="Genomic_DNA"/>
</dbReference>
<dbReference type="UniPathway" id="UPA00574">
    <property type="reaction ID" value="UER00636"/>
</dbReference>
<keyword evidence="5" id="KW-0021">Allosteric enzyme</keyword>
<evidence type="ECO:0000313" key="15">
    <source>
        <dbReference type="EMBL" id="AXV08523.1"/>
    </source>
</evidence>
<dbReference type="EC" id="2.4.2.9" evidence="4 13"/>
<evidence type="ECO:0000256" key="6">
    <source>
        <dbReference type="ARBA" id="ARBA00022676"/>
    </source>
</evidence>
<evidence type="ECO:0000256" key="2">
    <source>
        <dbReference type="ARBA" id="ARBA00005180"/>
    </source>
</evidence>
<dbReference type="SUPFAM" id="SSF53271">
    <property type="entry name" value="PRTase-like"/>
    <property type="match status" value="1"/>
</dbReference>
<dbReference type="FunFam" id="3.40.50.2020:FF:000003">
    <property type="entry name" value="Uracil phosphoribosyltransferase"/>
    <property type="match status" value="1"/>
</dbReference>
<gene>
    <name evidence="15" type="ORF">DVS28_a3851</name>
</gene>
<comment type="pathway">
    <text evidence="2">Pyrimidine metabolism; UMP biosynthesis via salvage pathway; UMP from uracil: step 1/1.</text>
</comment>
<keyword evidence="9" id="KW-0342">GTP-binding</keyword>
<evidence type="ECO:0000259" key="14">
    <source>
        <dbReference type="Pfam" id="PF14681"/>
    </source>
</evidence>
<dbReference type="InterPro" id="IPR000836">
    <property type="entry name" value="PRTase_dom"/>
</dbReference>
<evidence type="ECO:0000256" key="4">
    <source>
        <dbReference type="ARBA" id="ARBA00011894"/>
    </source>
</evidence>
<dbReference type="NCBIfam" id="TIGR01091">
    <property type="entry name" value="upp"/>
    <property type="match status" value="1"/>
</dbReference>
<evidence type="ECO:0000256" key="9">
    <source>
        <dbReference type="ARBA" id="ARBA00023134"/>
    </source>
</evidence>
<comment type="function">
    <text evidence="11">Catalyzes the conversion of uracil and 5-phospho-alpha-D-ribose 1-diphosphate (PRPP) to UMP and diphosphate.</text>
</comment>
<dbReference type="GO" id="GO:0044206">
    <property type="term" value="P:UMP salvage"/>
    <property type="evidence" value="ECO:0007669"/>
    <property type="project" value="UniProtKB-UniPathway"/>
</dbReference>
<dbReference type="PANTHER" id="PTHR32315">
    <property type="entry name" value="ADENINE PHOSPHORIBOSYLTRANSFERASE"/>
    <property type="match status" value="1"/>
</dbReference>
<evidence type="ECO:0000313" key="16">
    <source>
        <dbReference type="Proteomes" id="UP000264006"/>
    </source>
</evidence>
<keyword evidence="6 15" id="KW-0328">Glycosyltransferase</keyword>
<keyword evidence="7 15" id="KW-0808">Transferase</keyword>
<dbReference type="InterPro" id="IPR050054">
    <property type="entry name" value="UPRTase/APRTase"/>
</dbReference>
<evidence type="ECO:0000256" key="1">
    <source>
        <dbReference type="ARBA" id="ARBA00001946"/>
    </source>
</evidence>
<dbReference type="CDD" id="cd06223">
    <property type="entry name" value="PRTases_typeI"/>
    <property type="match status" value="1"/>
</dbReference>
<dbReference type="GO" id="GO:0005525">
    <property type="term" value="F:GTP binding"/>
    <property type="evidence" value="ECO:0007669"/>
    <property type="project" value="UniProtKB-KW"/>
</dbReference>
<sequence>MTVVDHPLAGHLLADLRDAGTEPERYRTLAERLTSVLVLEATRSLPTVTETVQTPITATKVTRIGRHVVAVPILRAGLGMLSAATDLLPDIGVGYVGLERNEETLQPTEYYYKAPSLDDASVLLLDPMLATGGSAAFAAKLLRDRGATDLTLVCIIAAPEGIERLTQSDPNIRIVTACVDEGLNDVGYIVPGLGDFGDRLFGTF</sequence>
<evidence type="ECO:0000256" key="13">
    <source>
        <dbReference type="NCBIfam" id="TIGR01091"/>
    </source>
</evidence>
<evidence type="ECO:0000256" key="5">
    <source>
        <dbReference type="ARBA" id="ARBA00022533"/>
    </source>
</evidence>
<evidence type="ECO:0000256" key="10">
    <source>
        <dbReference type="ARBA" id="ARBA00052919"/>
    </source>
</evidence>
<dbReference type="Proteomes" id="UP000264006">
    <property type="component" value="Chromosome"/>
</dbReference>
<evidence type="ECO:0000256" key="3">
    <source>
        <dbReference type="ARBA" id="ARBA00009516"/>
    </source>
</evidence>
<dbReference type="PANTHER" id="PTHR32315:SF4">
    <property type="entry name" value="URACIL PHOSPHORIBOSYLTRANSFERASE, CHLOROPLASTIC"/>
    <property type="match status" value="1"/>
</dbReference>
<evidence type="ECO:0000256" key="11">
    <source>
        <dbReference type="ARBA" id="ARBA00056901"/>
    </source>
</evidence>
<dbReference type="GO" id="GO:0005737">
    <property type="term" value="C:cytoplasm"/>
    <property type="evidence" value="ECO:0007669"/>
    <property type="project" value="UniProtKB-ARBA"/>
</dbReference>
<evidence type="ECO:0000256" key="8">
    <source>
        <dbReference type="ARBA" id="ARBA00022741"/>
    </source>
</evidence>
<name>A0A346Y226_9ACTN</name>
<organism evidence="15 16">
    <name type="scientific">Euzebya pacifica</name>
    <dbReference type="NCBI Taxonomy" id="1608957"/>
    <lineage>
        <taxon>Bacteria</taxon>
        <taxon>Bacillati</taxon>
        <taxon>Actinomycetota</taxon>
        <taxon>Nitriliruptoria</taxon>
        <taxon>Euzebyales</taxon>
    </lineage>
</organism>
<dbReference type="Gene3D" id="3.40.50.2020">
    <property type="match status" value="1"/>
</dbReference>
<dbReference type="KEGG" id="euz:DVS28_a3851"/>
<comment type="cofactor">
    <cofactor evidence="1">
        <name>Mg(2+)</name>
        <dbReference type="ChEBI" id="CHEBI:18420"/>
    </cofactor>
</comment>
<dbReference type="Pfam" id="PF14681">
    <property type="entry name" value="UPRTase"/>
    <property type="match status" value="1"/>
</dbReference>
<dbReference type="NCBIfam" id="NF001097">
    <property type="entry name" value="PRK00129.1"/>
    <property type="match status" value="1"/>
</dbReference>
<comment type="catalytic activity">
    <reaction evidence="10">
        <text>UMP + diphosphate = 5-phospho-alpha-D-ribose 1-diphosphate + uracil</text>
        <dbReference type="Rhea" id="RHEA:13017"/>
        <dbReference type="ChEBI" id="CHEBI:17568"/>
        <dbReference type="ChEBI" id="CHEBI:33019"/>
        <dbReference type="ChEBI" id="CHEBI:57865"/>
        <dbReference type="ChEBI" id="CHEBI:58017"/>
        <dbReference type="EC" id="2.4.2.9"/>
    </reaction>
</comment>
<keyword evidence="8" id="KW-0547">Nucleotide-binding</keyword>
<comment type="similarity">
    <text evidence="3">Belongs to the UPRTase family.</text>
</comment>
<evidence type="ECO:0000256" key="7">
    <source>
        <dbReference type="ARBA" id="ARBA00022679"/>
    </source>
</evidence>
<proteinExistence type="inferred from homology"/>
<dbReference type="GO" id="GO:0006223">
    <property type="term" value="P:uracil salvage"/>
    <property type="evidence" value="ECO:0007669"/>
    <property type="project" value="InterPro"/>
</dbReference>
<protein>
    <recommendedName>
        <fullName evidence="12 13">Uracil phosphoribosyltransferase</fullName>
        <ecNumber evidence="4 13">2.4.2.9</ecNumber>
    </recommendedName>
</protein>
<keyword evidence="16" id="KW-1185">Reference proteome</keyword>